<evidence type="ECO:0000313" key="4">
    <source>
        <dbReference type="Proteomes" id="UP001151760"/>
    </source>
</evidence>
<sequence length="357" mass="39916">MLNVFRIKFVHTFVHSFSTKSSKNAVSLYLERARLIDRIRISLRSSSSDSLVTILNDPALDSFVVANSLKSAPSPDSALSLIEALKKIPYFTHNQNTLYALAKILAKSGDTRKLKALVNGINSGKFKNVARVSFMDQMQLYAAAGDLESVLCVWHEWRVVKKGPNVESYNIIMGLCVQTGKDYEAVKTFSRMIDEGGIPNSRTYTVIIEHLLRSGNLDPAMEVFSMLPPMGVKHTLRQYSVLVDAFCDSDRFNVVKSLLTDMQMDGIFPNRGMLLSLQRMHDAGFVEETSELIKEMLPDSRIENVKLASDDYHDGDDDNDGDGGFECTHDDAKVNGIKLKPWFDPSYCWLVSLLIGA</sequence>
<dbReference type="Gene3D" id="1.25.40.10">
    <property type="entry name" value="Tetratricopeptide repeat domain"/>
    <property type="match status" value="1"/>
</dbReference>
<evidence type="ECO:0000313" key="3">
    <source>
        <dbReference type="EMBL" id="GJT84886.1"/>
    </source>
</evidence>
<accession>A0ABQ5HAI7</accession>
<dbReference type="PROSITE" id="PS51375">
    <property type="entry name" value="PPR"/>
    <property type="match status" value="3"/>
</dbReference>
<dbReference type="Pfam" id="PF13041">
    <property type="entry name" value="PPR_2"/>
    <property type="match status" value="1"/>
</dbReference>
<protein>
    <submittedName>
        <fullName evidence="3">Pentatricopeptide repeat-containing protein</fullName>
    </submittedName>
</protein>
<dbReference type="NCBIfam" id="TIGR00756">
    <property type="entry name" value="PPR"/>
    <property type="match status" value="2"/>
</dbReference>
<reference evidence="3" key="2">
    <citation type="submission" date="2022-01" db="EMBL/GenBank/DDBJ databases">
        <authorList>
            <person name="Yamashiro T."/>
            <person name="Shiraishi A."/>
            <person name="Satake H."/>
            <person name="Nakayama K."/>
        </authorList>
    </citation>
    <scope>NUCLEOTIDE SEQUENCE</scope>
</reference>
<feature type="repeat" description="PPR" evidence="2">
    <location>
        <begin position="200"/>
        <end position="234"/>
    </location>
</feature>
<dbReference type="Pfam" id="PF01535">
    <property type="entry name" value="PPR"/>
    <property type="match status" value="1"/>
</dbReference>
<reference evidence="3" key="1">
    <citation type="journal article" date="2022" name="Int. J. Mol. Sci.">
        <title>Draft Genome of Tanacetum Coccineum: Genomic Comparison of Closely Related Tanacetum-Family Plants.</title>
        <authorList>
            <person name="Yamashiro T."/>
            <person name="Shiraishi A."/>
            <person name="Nakayama K."/>
            <person name="Satake H."/>
        </authorList>
    </citation>
    <scope>NUCLEOTIDE SEQUENCE</scope>
</reference>
<dbReference type="EMBL" id="BQNB010019399">
    <property type="protein sequence ID" value="GJT84886.1"/>
    <property type="molecule type" value="Genomic_DNA"/>
</dbReference>
<dbReference type="InterPro" id="IPR011990">
    <property type="entry name" value="TPR-like_helical_dom_sf"/>
</dbReference>
<feature type="repeat" description="PPR" evidence="2">
    <location>
        <begin position="235"/>
        <end position="269"/>
    </location>
</feature>
<comment type="caution">
    <text evidence="3">The sequence shown here is derived from an EMBL/GenBank/DDBJ whole genome shotgun (WGS) entry which is preliminary data.</text>
</comment>
<keyword evidence="1" id="KW-0677">Repeat</keyword>
<dbReference type="InterPro" id="IPR044175">
    <property type="entry name" value="At5g66631-like"/>
</dbReference>
<dbReference type="PANTHER" id="PTHR47913">
    <property type="entry name" value="OS01G0167750 PROTEIN"/>
    <property type="match status" value="1"/>
</dbReference>
<gene>
    <name evidence="3" type="ORF">Tco_1066603</name>
</gene>
<dbReference type="Proteomes" id="UP001151760">
    <property type="component" value="Unassembled WGS sequence"/>
</dbReference>
<proteinExistence type="predicted"/>
<dbReference type="InterPro" id="IPR002885">
    <property type="entry name" value="PPR_rpt"/>
</dbReference>
<evidence type="ECO:0000256" key="2">
    <source>
        <dbReference type="PROSITE-ProRule" id="PRU00708"/>
    </source>
</evidence>
<evidence type="ECO:0000256" key="1">
    <source>
        <dbReference type="ARBA" id="ARBA00022737"/>
    </source>
</evidence>
<keyword evidence="4" id="KW-1185">Reference proteome</keyword>
<organism evidence="3 4">
    <name type="scientific">Tanacetum coccineum</name>
    <dbReference type="NCBI Taxonomy" id="301880"/>
    <lineage>
        <taxon>Eukaryota</taxon>
        <taxon>Viridiplantae</taxon>
        <taxon>Streptophyta</taxon>
        <taxon>Embryophyta</taxon>
        <taxon>Tracheophyta</taxon>
        <taxon>Spermatophyta</taxon>
        <taxon>Magnoliopsida</taxon>
        <taxon>eudicotyledons</taxon>
        <taxon>Gunneridae</taxon>
        <taxon>Pentapetalae</taxon>
        <taxon>asterids</taxon>
        <taxon>campanulids</taxon>
        <taxon>Asterales</taxon>
        <taxon>Asteraceae</taxon>
        <taxon>Asteroideae</taxon>
        <taxon>Anthemideae</taxon>
        <taxon>Anthemidinae</taxon>
        <taxon>Tanacetum</taxon>
    </lineage>
</organism>
<dbReference type="PANTHER" id="PTHR47913:SF1">
    <property type="entry name" value="OS01G0167750 PROTEIN"/>
    <property type="match status" value="1"/>
</dbReference>
<name>A0ABQ5HAI7_9ASTR</name>
<feature type="repeat" description="PPR" evidence="2">
    <location>
        <begin position="165"/>
        <end position="199"/>
    </location>
</feature>